<evidence type="ECO:0000256" key="19">
    <source>
        <dbReference type="ARBA" id="ARBA00022895"/>
    </source>
</evidence>
<dbReference type="PANTHER" id="PTHR48009">
    <property type="entry name" value="LEUCINE-RICH REPEAT (LRR) FAMILY PROTEIN"/>
    <property type="match status" value="1"/>
</dbReference>
<dbReference type="SUPFAM" id="SSF50249">
    <property type="entry name" value="Nucleic acid-binding proteins"/>
    <property type="match status" value="1"/>
</dbReference>
<dbReference type="InterPro" id="IPR009056">
    <property type="entry name" value="Cyt_c-like_dom"/>
</dbReference>
<dbReference type="FunFam" id="1.10.760.10:FF:000001">
    <property type="entry name" value="Cytochrome c iso-1"/>
    <property type="match status" value="1"/>
</dbReference>
<evidence type="ECO:0000256" key="3">
    <source>
        <dbReference type="ARBA" id="ARBA00004569"/>
    </source>
</evidence>
<organism evidence="31 32">
    <name type="scientific">Nicotiana attenuata</name>
    <name type="common">Coyote tobacco</name>
    <dbReference type="NCBI Taxonomy" id="49451"/>
    <lineage>
        <taxon>Eukaryota</taxon>
        <taxon>Viridiplantae</taxon>
        <taxon>Streptophyta</taxon>
        <taxon>Embryophyta</taxon>
        <taxon>Tracheophyta</taxon>
        <taxon>Spermatophyta</taxon>
        <taxon>Magnoliopsida</taxon>
        <taxon>eudicotyledons</taxon>
        <taxon>Gunneridae</taxon>
        <taxon>Pentapetalae</taxon>
        <taxon>asterids</taxon>
        <taxon>lamiids</taxon>
        <taxon>Solanales</taxon>
        <taxon>Solanaceae</taxon>
        <taxon>Nicotianoideae</taxon>
        <taxon>Nicotianeae</taxon>
        <taxon>Nicotiana</taxon>
    </lineage>
</organism>
<dbReference type="PROSITE" id="PS51007">
    <property type="entry name" value="CYTC"/>
    <property type="match status" value="1"/>
</dbReference>
<evidence type="ECO:0000313" key="31">
    <source>
        <dbReference type="EMBL" id="OIT34888.1"/>
    </source>
</evidence>
<dbReference type="InterPro" id="IPR036909">
    <property type="entry name" value="Cyt_c-like_dom_sf"/>
</dbReference>
<dbReference type="GO" id="GO:0010336">
    <property type="term" value="P:gibberellic acid homeostasis"/>
    <property type="evidence" value="ECO:0007669"/>
    <property type="project" value="UniProtKB-ARBA"/>
</dbReference>
<evidence type="ECO:0000256" key="15">
    <source>
        <dbReference type="ARBA" id="ARBA00022723"/>
    </source>
</evidence>
<keyword evidence="17" id="KW-0677">Repeat</keyword>
<dbReference type="InterPro" id="IPR011047">
    <property type="entry name" value="Quinoprotein_ADH-like_sf"/>
</dbReference>
<evidence type="ECO:0000256" key="18">
    <source>
        <dbReference type="ARBA" id="ARBA00022838"/>
    </source>
</evidence>
<protein>
    <recommendedName>
        <fullName evidence="8">Leucine-rich repeat and WD repeat-containing protein 1</fullName>
    </recommendedName>
    <alternativeName>
        <fullName evidence="26">Origin recognition complex-associated protein</fullName>
    </alternativeName>
</protein>
<evidence type="ECO:0000256" key="12">
    <source>
        <dbReference type="ARBA" id="ARBA00022617"/>
    </source>
</evidence>
<evidence type="ECO:0000256" key="4">
    <source>
        <dbReference type="ARBA" id="ARBA00004574"/>
    </source>
</evidence>
<evidence type="ECO:0000256" key="7">
    <source>
        <dbReference type="ARBA" id="ARBA00007545"/>
    </source>
</evidence>
<evidence type="ECO:0000256" key="9">
    <source>
        <dbReference type="ARBA" id="ARBA00022448"/>
    </source>
</evidence>
<dbReference type="Gene3D" id="1.10.760.10">
    <property type="entry name" value="Cytochrome c-like domain"/>
    <property type="match status" value="1"/>
</dbReference>
<dbReference type="InterPro" id="IPR053213">
    <property type="entry name" value="RLP29"/>
</dbReference>
<evidence type="ECO:0000259" key="30">
    <source>
        <dbReference type="PROSITE" id="PS51007"/>
    </source>
</evidence>
<comment type="function">
    <text evidence="1">Electron carrier protein. The oxidized form of the cytochrome c heme group can accept an electron from the heme group of the cytochrome c1 subunit of cytochrome reductase. Cytochrome c then transfers this electron to the cytochrome oxidase complex, the final protein carrier in the mitochondrial electron-transport chain.</text>
</comment>
<evidence type="ECO:0000256" key="21">
    <source>
        <dbReference type="ARBA" id="ARBA00022990"/>
    </source>
</evidence>
<keyword evidence="21" id="KW-0007">Acetylation</keyword>
<evidence type="ECO:0000256" key="2">
    <source>
        <dbReference type="ARBA" id="ARBA00004370"/>
    </source>
</evidence>
<dbReference type="PANTHER" id="PTHR48009:SF4">
    <property type="entry name" value="LEUCINE-RICH REPEAT (LRR) FAMILY PROTEIN"/>
    <property type="match status" value="1"/>
</dbReference>
<dbReference type="InterPro" id="IPR002327">
    <property type="entry name" value="Cyt_c_1A/1B"/>
</dbReference>
<dbReference type="InterPro" id="IPR015943">
    <property type="entry name" value="WD40/YVTN_repeat-like_dom_sf"/>
</dbReference>
<evidence type="ECO:0000256" key="24">
    <source>
        <dbReference type="ARBA" id="ARBA00023136"/>
    </source>
</evidence>
<evidence type="ECO:0000256" key="20">
    <source>
        <dbReference type="ARBA" id="ARBA00022982"/>
    </source>
</evidence>
<evidence type="ECO:0000256" key="26">
    <source>
        <dbReference type="ARBA" id="ARBA00033046"/>
    </source>
</evidence>
<feature type="compositionally biased region" description="Acidic residues" evidence="29">
    <location>
        <begin position="686"/>
        <end position="698"/>
    </location>
</feature>
<comment type="subcellular location">
    <subcellularLocation>
        <location evidence="5">Chromosome</location>
        <location evidence="5">Centromere</location>
        <location evidence="5">Kinetochore</location>
    </subcellularLocation>
    <subcellularLocation>
        <location evidence="4">Chromosome</location>
        <location evidence="4">Telomere</location>
    </subcellularLocation>
    <subcellularLocation>
        <location evidence="2">Membrane</location>
    </subcellularLocation>
    <subcellularLocation>
        <location evidence="3">Mitochondrion intermembrane space</location>
    </subcellularLocation>
</comment>
<keyword evidence="32" id="KW-1185">Reference proteome</keyword>
<dbReference type="Pfam" id="PF08263">
    <property type="entry name" value="LRRNT_2"/>
    <property type="match status" value="1"/>
</dbReference>
<comment type="similarity">
    <text evidence="7">Belongs to the LRWD1 family.</text>
</comment>
<dbReference type="Gene3D" id="2.130.10.10">
    <property type="entry name" value="YVTN repeat-like/Quinoprotein amine dehydrogenase"/>
    <property type="match status" value="1"/>
</dbReference>
<gene>
    <name evidence="31" type="primary">CYTC1</name>
    <name evidence="31" type="ORF">A4A49_04431</name>
</gene>
<dbReference type="SUPFAM" id="SSF52058">
    <property type="entry name" value="L domain-like"/>
    <property type="match status" value="1"/>
</dbReference>
<dbReference type="Pfam" id="PF00560">
    <property type="entry name" value="LRR_1"/>
    <property type="match status" value="1"/>
</dbReference>
<evidence type="ECO:0000256" key="13">
    <source>
        <dbReference type="ARBA" id="ARBA00022660"/>
    </source>
</evidence>
<feature type="region of interest" description="Disordered" evidence="29">
    <location>
        <begin position="676"/>
        <end position="729"/>
    </location>
</feature>
<keyword evidence="9" id="KW-0813">Transport</keyword>
<keyword evidence="20" id="KW-0249">Electron transport</keyword>
<keyword evidence="10 27" id="KW-0853">WD repeat</keyword>
<dbReference type="PROSITE" id="PS00678">
    <property type="entry name" value="WD_REPEATS_1"/>
    <property type="match status" value="1"/>
</dbReference>
<evidence type="ECO:0000256" key="16">
    <source>
        <dbReference type="ARBA" id="ARBA00022729"/>
    </source>
</evidence>
<dbReference type="InterPro" id="IPR012340">
    <property type="entry name" value="NA-bd_OB-fold"/>
</dbReference>
<feature type="repeat" description="WD" evidence="27">
    <location>
        <begin position="617"/>
        <end position="658"/>
    </location>
</feature>
<dbReference type="PRINTS" id="PR00604">
    <property type="entry name" value="CYTCHRMECIAB"/>
</dbReference>
<evidence type="ECO:0000256" key="27">
    <source>
        <dbReference type="PROSITE-ProRule" id="PRU00221"/>
    </source>
</evidence>
<dbReference type="GO" id="GO:0009055">
    <property type="term" value="F:electron transfer activity"/>
    <property type="evidence" value="ECO:0007669"/>
    <property type="project" value="InterPro"/>
</dbReference>
<dbReference type="Gene3D" id="3.80.10.10">
    <property type="entry name" value="Ribonuclease Inhibitor"/>
    <property type="match status" value="2"/>
</dbReference>
<keyword evidence="16" id="KW-0732">Signal</keyword>
<evidence type="ECO:0000256" key="22">
    <source>
        <dbReference type="ARBA" id="ARBA00023004"/>
    </source>
</evidence>
<evidence type="ECO:0000256" key="14">
    <source>
        <dbReference type="ARBA" id="ARBA00022705"/>
    </source>
</evidence>
<keyword evidence="19" id="KW-0158">Chromosome</keyword>
<dbReference type="Gramene" id="OIT34888">
    <property type="protein sequence ID" value="OIT34888"/>
    <property type="gene ID" value="A4A49_04431"/>
</dbReference>
<dbReference type="GO" id="GO:0046872">
    <property type="term" value="F:metal ion binding"/>
    <property type="evidence" value="ECO:0007669"/>
    <property type="project" value="UniProtKB-KW"/>
</dbReference>
<dbReference type="FunFam" id="3.80.10.10:FF:000400">
    <property type="entry name" value="Nuclear pore complex protein NUP107"/>
    <property type="match status" value="1"/>
</dbReference>
<keyword evidence="12 28" id="KW-0349">Heme</keyword>
<proteinExistence type="inferred from homology"/>
<feature type="domain" description="Cytochrome c" evidence="30">
    <location>
        <begin position="744"/>
        <end position="845"/>
    </location>
</feature>
<dbReference type="SUPFAM" id="SSF50998">
    <property type="entry name" value="Quinoprotein alcohol dehydrogenase-like"/>
    <property type="match status" value="1"/>
</dbReference>
<evidence type="ECO:0000256" key="6">
    <source>
        <dbReference type="ARBA" id="ARBA00006488"/>
    </source>
</evidence>
<evidence type="ECO:0000256" key="17">
    <source>
        <dbReference type="ARBA" id="ARBA00022737"/>
    </source>
</evidence>
<evidence type="ECO:0000313" key="32">
    <source>
        <dbReference type="Proteomes" id="UP000187609"/>
    </source>
</evidence>
<evidence type="ECO:0000256" key="23">
    <source>
        <dbReference type="ARBA" id="ARBA00023128"/>
    </source>
</evidence>
<keyword evidence="11" id="KW-0433">Leucine-rich repeat</keyword>
<keyword evidence="13" id="KW-0679">Respiratory chain</keyword>
<comment type="similarity">
    <text evidence="6">Belongs to the cytochrome c family.</text>
</comment>
<comment type="caution">
    <text evidence="31">The sequence shown here is derived from an EMBL/GenBank/DDBJ whole genome shotgun (WGS) entry which is preliminary data.</text>
</comment>
<dbReference type="InterPro" id="IPR001680">
    <property type="entry name" value="WD40_rpt"/>
</dbReference>
<dbReference type="InterPro" id="IPR013210">
    <property type="entry name" value="LRR_N_plant-typ"/>
</dbReference>
<dbReference type="InterPro" id="IPR019775">
    <property type="entry name" value="WD40_repeat_CS"/>
</dbReference>
<dbReference type="GO" id="GO:0020037">
    <property type="term" value="F:heme binding"/>
    <property type="evidence" value="ECO:0007669"/>
    <property type="project" value="InterPro"/>
</dbReference>
<evidence type="ECO:0000256" key="8">
    <source>
        <dbReference type="ARBA" id="ARBA00015536"/>
    </source>
</evidence>
<dbReference type="GO" id="GO:0000776">
    <property type="term" value="C:kinetochore"/>
    <property type="evidence" value="ECO:0007669"/>
    <property type="project" value="UniProtKB-KW"/>
</dbReference>
<evidence type="ECO:0000256" key="28">
    <source>
        <dbReference type="PROSITE-ProRule" id="PRU00433"/>
    </source>
</evidence>
<dbReference type="GO" id="GO:0016020">
    <property type="term" value="C:membrane"/>
    <property type="evidence" value="ECO:0007669"/>
    <property type="project" value="UniProtKB-SubCell"/>
</dbReference>
<feature type="compositionally biased region" description="Basic residues" evidence="29">
    <location>
        <begin position="701"/>
        <end position="723"/>
    </location>
</feature>
<accession>A0A314KZN8</accession>
<evidence type="ECO:0000256" key="25">
    <source>
        <dbReference type="ARBA" id="ARBA00023328"/>
    </source>
</evidence>
<dbReference type="PROSITE" id="PS50082">
    <property type="entry name" value="WD_REPEATS_2"/>
    <property type="match status" value="1"/>
</dbReference>
<evidence type="ECO:0000256" key="5">
    <source>
        <dbReference type="ARBA" id="ARBA00004629"/>
    </source>
</evidence>
<evidence type="ECO:0000256" key="11">
    <source>
        <dbReference type="ARBA" id="ARBA00022614"/>
    </source>
</evidence>
<keyword evidence="25" id="KW-0137">Centromere</keyword>
<dbReference type="Gene3D" id="2.40.50.140">
    <property type="entry name" value="Nucleic acid-binding proteins"/>
    <property type="match status" value="1"/>
</dbReference>
<dbReference type="SUPFAM" id="SSF46626">
    <property type="entry name" value="Cytochrome c"/>
    <property type="match status" value="1"/>
</dbReference>
<dbReference type="CDD" id="cd22857">
    <property type="entry name" value="WDR74"/>
    <property type="match status" value="1"/>
</dbReference>
<dbReference type="EMBL" id="MJEQ01000640">
    <property type="protein sequence ID" value="OIT34888.1"/>
    <property type="molecule type" value="Genomic_DNA"/>
</dbReference>
<evidence type="ECO:0000256" key="29">
    <source>
        <dbReference type="SAM" id="MobiDB-lite"/>
    </source>
</evidence>
<dbReference type="Proteomes" id="UP000187609">
    <property type="component" value="Unassembled WGS sequence"/>
</dbReference>
<dbReference type="GO" id="GO:0000781">
    <property type="term" value="C:chromosome, telomeric region"/>
    <property type="evidence" value="ECO:0007669"/>
    <property type="project" value="UniProtKB-SubCell"/>
</dbReference>
<dbReference type="GO" id="GO:0005758">
    <property type="term" value="C:mitochondrial intermembrane space"/>
    <property type="evidence" value="ECO:0007669"/>
    <property type="project" value="UniProtKB-SubCell"/>
</dbReference>
<keyword evidence="18" id="KW-0995">Kinetochore</keyword>
<keyword evidence="22 28" id="KW-0408">Iron</keyword>
<keyword evidence="14" id="KW-0235">DNA replication</keyword>
<dbReference type="InterPro" id="IPR032675">
    <property type="entry name" value="LRR_dom_sf"/>
</dbReference>
<dbReference type="AlphaFoldDB" id="A0A314KZN8"/>
<dbReference type="Pfam" id="PF00034">
    <property type="entry name" value="Cytochrom_C"/>
    <property type="match status" value="1"/>
</dbReference>
<dbReference type="GO" id="GO:0006260">
    <property type="term" value="P:DNA replication"/>
    <property type="evidence" value="ECO:0007669"/>
    <property type="project" value="UniProtKB-KW"/>
</dbReference>
<keyword evidence="24" id="KW-0472">Membrane</keyword>
<dbReference type="SMART" id="SM00320">
    <property type="entry name" value="WD40"/>
    <property type="match status" value="3"/>
</dbReference>
<name>A0A314KZN8_NICAT</name>
<evidence type="ECO:0000256" key="10">
    <source>
        <dbReference type="ARBA" id="ARBA00022574"/>
    </source>
</evidence>
<reference evidence="31" key="1">
    <citation type="submission" date="2016-11" db="EMBL/GenBank/DDBJ databases">
        <title>The genome of Nicotiana attenuata.</title>
        <authorList>
            <person name="Xu S."/>
            <person name="Brockmoeller T."/>
            <person name="Gaquerel E."/>
            <person name="Navarro A."/>
            <person name="Kuhl H."/>
            <person name="Gase K."/>
            <person name="Ling Z."/>
            <person name="Zhou W."/>
            <person name="Kreitzer C."/>
            <person name="Stanke M."/>
            <person name="Tang H."/>
            <person name="Lyons E."/>
            <person name="Pandey P."/>
            <person name="Pandey S.P."/>
            <person name="Timmermann B."/>
            <person name="Baldwin I.T."/>
        </authorList>
    </citation>
    <scope>NUCLEOTIDE SEQUENCE [LARGE SCALE GENOMIC DNA]</scope>
    <source>
        <strain evidence="31">UT</strain>
    </source>
</reference>
<keyword evidence="15 28" id="KW-0479">Metal-binding</keyword>
<sequence length="846" mass="94468">MVPFFVFLTPLLFVLKNSFFVYGILDPIDFLALQAIRKSLDDLPGSNYFASWDFTSEPCNFAGVYCDGDKVIALNLGDPRAGSPGLTGTLDPSIGKLSSLAEFTVVPGRITGALPESLSQLKNLRFLGVSRNFLSGDIPASLGQLRELQTLDLSFNQLTGNIPWAIGALPALSNVILCHNHLSGSIPPFVSQRLTRLDLKHNELSGTLLPMSLPSSLEYLSLSWNQFTGPVDFLLTRLNQLNYLDLSLNRFTGCIPGILFTFPLTNLQLQRNLFTGPILPMSQVTIPTVDISFNRFFGEISPLFSNVQNLYLNNNRFTGQVPAVLVDRLLSAGMQISPLLNEGLLRRIVTEVRHVITESSNRKRKLKERAKSEDFDAEDELLRREKWLEDHILWQGTKMQAILFTDQVNMWKEHLEQGSIYYIINGRINDRKPNFQSVHKEFEIVFSNNTIVKKCNNPFSTVSFSNSFVRSKRHSNAPMEHTGSILCSKVDADENYALFGGKGVEVNVWDLNQCAKVWTAKSPPKNSLDIFTPTWFTSATFLCKDDHRKFVSGTNSHQVRLYDIAAQRRPVIAFDFCETPIKAVAEDIDGHTIYIGNGSGDLASIDIRTGKLLGSFLGKCSGSIRSIVRHPELPMIASCGLDSYLRIWDVKSRQLLSAVFLKQHLSSVVFDSKFSARDAQVPQQQDPDETLQMEEEEEKPVKRKKASKEHSGSKKPKTKKKSKRENQKNTQIQKMASFAEAPPGNEAAGAKIFKTKCAQCHTVEQGAGHKQGPNLNGLFGRQSGTTAGYSYSAANKNMAVMWEEKTLYDYLLNPKKYIPGTKMVFPGLKKPQERADLIAYLKSATA</sequence>
<keyword evidence="19" id="KW-0779">Telomere</keyword>
<evidence type="ECO:0000256" key="1">
    <source>
        <dbReference type="ARBA" id="ARBA00002555"/>
    </source>
</evidence>
<dbReference type="SMR" id="A0A314KZN8"/>
<keyword evidence="23" id="KW-0496">Mitochondrion</keyword>
<dbReference type="InterPro" id="IPR001611">
    <property type="entry name" value="Leu-rich_rpt"/>
</dbReference>